<keyword evidence="4" id="KW-1185">Reference proteome</keyword>
<feature type="transmembrane region" description="Helical" evidence="2">
    <location>
        <begin position="6"/>
        <end position="27"/>
    </location>
</feature>
<dbReference type="EMBL" id="VCGU01000004">
    <property type="protein sequence ID" value="TRY76198.1"/>
    <property type="molecule type" value="Genomic_DNA"/>
</dbReference>
<proteinExistence type="predicted"/>
<feature type="transmembrane region" description="Helical" evidence="2">
    <location>
        <begin position="39"/>
        <end position="60"/>
    </location>
</feature>
<accession>A0A553PEU1</accession>
<keyword evidence="2" id="KW-0472">Membrane</keyword>
<dbReference type="AlphaFoldDB" id="A0A553PEU1"/>
<keyword evidence="2" id="KW-0812">Transmembrane</keyword>
<feature type="region of interest" description="Disordered" evidence="1">
    <location>
        <begin position="105"/>
        <end position="128"/>
    </location>
</feature>
<evidence type="ECO:0000256" key="1">
    <source>
        <dbReference type="SAM" id="MobiDB-lite"/>
    </source>
</evidence>
<sequence length="149" mass="16285">MDSIEFNPQILIATLIGVSLAGLWGGLTPNLLDQCPKSLQTGFTFFSSGSVLALLFGQVIPQLFYDIKQFHAPIPVELLCGMVIVFGKLSLQLVALLFPGSLGQISQKPSSHNPNLWTTVEDSADSNDDDTNELHYFLSPDHCEAPRPR</sequence>
<comment type="caution">
    <text evidence="3">The sequence shown here is derived from an EMBL/GenBank/DDBJ whole genome shotgun (WGS) entry which is preliminary data.</text>
</comment>
<keyword evidence="2" id="KW-1133">Transmembrane helix</keyword>
<feature type="transmembrane region" description="Helical" evidence="2">
    <location>
        <begin position="72"/>
        <end position="98"/>
    </location>
</feature>
<evidence type="ECO:0000313" key="4">
    <source>
        <dbReference type="Proteomes" id="UP000318571"/>
    </source>
</evidence>
<name>A0A553PEU1_TIGCA</name>
<organism evidence="3 4">
    <name type="scientific">Tigriopus californicus</name>
    <name type="common">Marine copepod</name>
    <dbReference type="NCBI Taxonomy" id="6832"/>
    <lineage>
        <taxon>Eukaryota</taxon>
        <taxon>Metazoa</taxon>
        <taxon>Ecdysozoa</taxon>
        <taxon>Arthropoda</taxon>
        <taxon>Crustacea</taxon>
        <taxon>Multicrustacea</taxon>
        <taxon>Hexanauplia</taxon>
        <taxon>Copepoda</taxon>
        <taxon>Harpacticoida</taxon>
        <taxon>Harpacticidae</taxon>
        <taxon>Tigriopus</taxon>
    </lineage>
</organism>
<protein>
    <submittedName>
        <fullName evidence="3">Uncharacterized protein</fullName>
    </submittedName>
</protein>
<feature type="compositionally biased region" description="Polar residues" evidence="1">
    <location>
        <begin position="105"/>
        <end position="121"/>
    </location>
</feature>
<evidence type="ECO:0000256" key="2">
    <source>
        <dbReference type="SAM" id="Phobius"/>
    </source>
</evidence>
<gene>
    <name evidence="3" type="ORF">TCAL_10139</name>
</gene>
<dbReference type="Proteomes" id="UP000318571">
    <property type="component" value="Chromosome 5"/>
</dbReference>
<evidence type="ECO:0000313" key="3">
    <source>
        <dbReference type="EMBL" id="TRY76198.1"/>
    </source>
</evidence>
<reference evidence="3 4" key="1">
    <citation type="journal article" date="2018" name="Nat. Ecol. Evol.">
        <title>Genomic signatures of mitonuclear coevolution across populations of Tigriopus californicus.</title>
        <authorList>
            <person name="Barreto F.S."/>
            <person name="Watson E.T."/>
            <person name="Lima T.G."/>
            <person name="Willett C.S."/>
            <person name="Edmands S."/>
            <person name="Li W."/>
            <person name="Burton R.S."/>
        </authorList>
    </citation>
    <scope>NUCLEOTIDE SEQUENCE [LARGE SCALE GENOMIC DNA]</scope>
    <source>
        <strain evidence="3 4">San Diego</strain>
    </source>
</reference>